<evidence type="ECO:0000313" key="3">
    <source>
        <dbReference type="EMBL" id="KAA9084099.1"/>
    </source>
</evidence>
<reference evidence="4" key="1">
    <citation type="submission" date="2019-09" db="EMBL/GenBank/DDBJ databases">
        <title>Mumia zhuanghuii sp. nov. isolated from the intestinal contents of plateau pika (Ochotona curzoniae) in the Qinghai-Tibet plateau of China.</title>
        <authorList>
            <person name="Tian Z."/>
        </authorList>
    </citation>
    <scope>NUCLEOTIDE SEQUENCE [LARGE SCALE GENOMIC DNA]</scope>
    <source>
        <strain evidence="4">DSM 25564</strain>
    </source>
</reference>
<feature type="transmembrane region" description="Helical" evidence="2">
    <location>
        <begin position="46"/>
        <end position="66"/>
    </location>
</feature>
<dbReference type="Gene3D" id="3.30.565.10">
    <property type="entry name" value="Histidine kinase-like ATPase, C-terminal domain"/>
    <property type="match status" value="1"/>
</dbReference>
<keyword evidence="2" id="KW-0812">Transmembrane</keyword>
<feature type="transmembrane region" description="Helical" evidence="2">
    <location>
        <begin position="264"/>
        <end position="286"/>
    </location>
</feature>
<evidence type="ECO:0008006" key="5">
    <source>
        <dbReference type="Google" id="ProtNLM"/>
    </source>
</evidence>
<feature type="transmembrane region" description="Helical" evidence="2">
    <location>
        <begin position="298"/>
        <end position="323"/>
    </location>
</feature>
<keyword evidence="2" id="KW-1133">Transmembrane helix</keyword>
<feature type="transmembrane region" description="Helical" evidence="2">
    <location>
        <begin position="112"/>
        <end position="134"/>
    </location>
</feature>
<name>A0A5J5IN13_9MICO</name>
<comment type="caution">
    <text evidence="3">The sequence shown here is derived from an EMBL/GenBank/DDBJ whole genome shotgun (WGS) entry which is preliminary data.</text>
</comment>
<dbReference type="AlphaFoldDB" id="A0A5J5IN13"/>
<gene>
    <name evidence="3" type="ORF">F6B42_14020</name>
</gene>
<accession>A0A5J5IN13</accession>
<protein>
    <recommendedName>
        <fullName evidence="5">Signal transduction histidine kinase</fullName>
    </recommendedName>
</protein>
<keyword evidence="4" id="KW-1185">Reference proteome</keyword>
<sequence length="565" mass="57798">MRVWWSAVVGGAFYTRWSALVSLIVAGVFSVPSIGAPSGEGYLRGVVVAVVGWVVLALVIVPVAIAERRVRSAAGRAALVLGGLVVVAASRAGVNDAISGALFGLPTGGSMIARGVTNLVTALALFSIVAIITTRHSARQRAARRLDEASARLTAARARSGLDAAAARDDLAAVVAGLRSSREDLLEGDPDFDAVRAYADEVRAASHRLDARSRRRRTAPDTPVPRRPERVPGRERLVPPPWLTVGPLYAVACAPFAAAAGGPGVAAAGLGASVVVDALAGVLLRAGRRVRGARRTSAVSPVVFGAVWIGAGLAMLGVTFALLPDIGSLGFVPVLAVPVVALLVSLCRDALHRARDEESRASAGVARIASDGAADEWAAAAPFRRATELLHGGVQGKCVVFAALVDERAPATSEVAAFRRATDAVFDDILAPPSADLIAARAVDALDALLRAWHAAVSITRVVDPSARAGLARTDVADAVVTIVTEGLVNAVKHSGARSATVAVAGVGEDALRVRVESPGTLAPASPAGLGSAAARIFQEGDRVVLEADVTLSPVPPTRPEAVAG</sequence>
<dbReference type="Proteomes" id="UP000327039">
    <property type="component" value="Unassembled WGS sequence"/>
</dbReference>
<dbReference type="EMBL" id="VYRZ01000004">
    <property type="protein sequence ID" value="KAA9084099.1"/>
    <property type="molecule type" value="Genomic_DNA"/>
</dbReference>
<evidence type="ECO:0000313" key="4">
    <source>
        <dbReference type="Proteomes" id="UP000327039"/>
    </source>
</evidence>
<keyword evidence="2" id="KW-0472">Membrane</keyword>
<feature type="transmembrane region" description="Helical" evidence="2">
    <location>
        <begin position="12"/>
        <end position="34"/>
    </location>
</feature>
<feature type="region of interest" description="Disordered" evidence="1">
    <location>
        <begin position="209"/>
        <end position="235"/>
    </location>
</feature>
<dbReference type="RefSeq" id="WP_150420347.1">
    <property type="nucleotide sequence ID" value="NZ_VYRZ01000004.1"/>
</dbReference>
<dbReference type="InterPro" id="IPR036890">
    <property type="entry name" value="HATPase_C_sf"/>
</dbReference>
<feature type="transmembrane region" description="Helical" evidence="2">
    <location>
        <begin position="329"/>
        <end position="347"/>
    </location>
</feature>
<feature type="transmembrane region" description="Helical" evidence="2">
    <location>
        <begin position="237"/>
        <end position="258"/>
    </location>
</feature>
<evidence type="ECO:0000256" key="1">
    <source>
        <dbReference type="SAM" id="MobiDB-lite"/>
    </source>
</evidence>
<proteinExistence type="predicted"/>
<feature type="compositionally biased region" description="Basic and acidic residues" evidence="1">
    <location>
        <begin position="224"/>
        <end position="235"/>
    </location>
</feature>
<evidence type="ECO:0000256" key="2">
    <source>
        <dbReference type="SAM" id="Phobius"/>
    </source>
</evidence>
<organism evidence="3 4">
    <name type="scientific">Microbacterium radiodurans</name>
    <dbReference type="NCBI Taxonomy" id="661398"/>
    <lineage>
        <taxon>Bacteria</taxon>
        <taxon>Bacillati</taxon>
        <taxon>Actinomycetota</taxon>
        <taxon>Actinomycetes</taxon>
        <taxon>Micrococcales</taxon>
        <taxon>Microbacteriaceae</taxon>
        <taxon>Microbacterium</taxon>
    </lineage>
</organism>
<dbReference type="OrthoDB" id="5046960at2"/>
<feature type="transmembrane region" description="Helical" evidence="2">
    <location>
        <begin position="73"/>
        <end position="92"/>
    </location>
</feature>